<dbReference type="GeneID" id="90533275"/>
<name>A0ABT1S007_9FIRM</name>
<dbReference type="PANTHER" id="PTHR21666">
    <property type="entry name" value="PEPTIDASE-RELATED"/>
    <property type="match status" value="1"/>
</dbReference>
<evidence type="ECO:0000313" key="6">
    <source>
        <dbReference type="Proteomes" id="UP001524473"/>
    </source>
</evidence>
<evidence type="ECO:0000259" key="4">
    <source>
        <dbReference type="Pfam" id="PF24568"/>
    </source>
</evidence>
<dbReference type="Pfam" id="PF01551">
    <property type="entry name" value="Peptidase_M23"/>
    <property type="match status" value="1"/>
</dbReference>
<dbReference type="RefSeq" id="WP_187127749.1">
    <property type="nucleotide sequence ID" value="NZ_CABKVV010000014.1"/>
</dbReference>
<dbReference type="EMBL" id="JANFZH010000020">
    <property type="protein sequence ID" value="MCQ4840170.1"/>
    <property type="molecule type" value="Genomic_DNA"/>
</dbReference>
<gene>
    <name evidence="5" type="ORF">NE695_09610</name>
</gene>
<evidence type="ECO:0000313" key="5">
    <source>
        <dbReference type="EMBL" id="MCQ4840170.1"/>
    </source>
</evidence>
<feature type="coiled-coil region" evidence="2">
    <location>
        <begin position="35"/>
        <end position="111"/>
    </location>
</feature>
<dbReference type="InterPro" id="IPR016047">
    <property type="entry name" value="M23ase_b-sheet_dom"/>
</dbReference>
<dbReference type="Gene3D" id="2.70.70.10">
    <property type="entry name" value="Glucose Permease (Domain IIA)"/>
    <property type="match status" value="1"/>
</dbReference>
<evidence type="ECO:0000259" key="3">
    <source>
        <dbReference type="Pfam" id="PF01551"/>
    </source>
</evidence>
<dbReference type="InterPro" id="IPR050570">
    <property type="entry name" value="Cell_wall_metabolism_enzyme"/>
</dbReference>
<keyword evidence="6" id="KW-1185">Reference proteome</keyword>
<dbReference type="InterPro" id="IPR057309">
    <property type="entry name" value="PcsB_CC"/>
</dbReference>
<dbReference type="Pfam" id="PF24568">
    <property type="entry name" value="CC_PcsB"/>
    <property type="match status" value="1"/>
</dbReference>
<dbReference type="CDD" id="cd12797">
    <property type="entry name" value="M23_peptidase"/>
    <property type="match status" value="1"/>
</dbReference>
<organism evidence="5 6">
    <name type="scientific">Neglectibacter timonensis</name>
    <dbReference type="NCBI Taxonomy" id="1776382"/>
    <lineage>
        <taxon>Bacteria</taxon>
        <taxon>Bacillati</taxon>
        <taxon>Bacillota</taxon>
        <taxon>Clostridia</taxon>
        <taxon>Eubacteriales</taxon>
        <taxon>Oscillospiraceae</taxon>
        <taxon>Neglectibacter</taxon>
    </lineage>
</organism>
<accession>A0ABT1S007</accession>
<dbReference type="PANTHER" id="PTHR21666:SF270">
    <property type="entry name" value="MUREIN HYDROLASE ACTIVATOR ENVC"/>
    <property type="match status" value="1"/>
</dbReference>
<reference evidence="5 6" key="1">
    <citation type="submission" date="2022-06" db="EMBL/GenBank/DDBJ databases">
        <title>Isolation of gut microbiota from human fecal samples.</title>
        <authorList>
            <person name="Pamer E.G."/>
            <person name="Barat B."/>
            <person name="Waligurski E."/>
            <person name="Medina S."/>
            <person name="Paddock L."/>
            <person name="Mostad J."/>
        </authorList>
    </citation>
    <scope>NUCLEOTIDE SEQUENCE [LARGE SCALE GENOMIC DNA]</scope>
    <source>
        <strain evidence="5 6">DFI.9.73</strain>
    </source>
</reference>
<protein>
    <submittedName>
        <fullName evidence="5">Peptidoglycan DD-metalloendopeptidase family protein</fullName>
    </submittedName>
</protein>
<proteinExistence type="predicted"/>
<evidence type="ECO:0000256" key="1">
    <source>
        <dbReference type="ARBA" id="ARBA00022729"/>
    </source>
</evidence>
<dbReference type="Proteomes" id="UP001524473">
    <property type="component" value="Unassembled WGS sequence"/>
</dbReference>
<dbReference type="InterPro" id="IPR011055">
    <property type="entry name" value="Dup_hybrid_motif"/>
</dbReference>
<evidence type="ECO:0000256" key="2">
    <source>
        <dbReference type="SAM" id="Coils"/>
    </source>
</evidence>
<keyword evidence="1" id="KW-0732">Signal</keyword>
<comment type="caution">
    <text evidence="5">The sequence shown here is derived from an EMBL/GenBank/DDBJ whole genome shotgun (WGS) entry which is preliminary data.</text>
</comment>
<feature type="domain" description="Peptidoglycan hydrolase PcsB coiled-coil" evidence="4">
    <location>
        <begin position="105"/>
        <end position="177"/>
    </location>
</feature>
<sequence length="391" mass="42752">MSERKLNGFWKPAAAVMLTLALLFGTGMSVSAESLLELQERQAALEEQKEDNDAKLEKLKEDTAQKKGYRDTLYQQIETVQSQLDLYRQQIDRLNKQIAEAEDAIAEKQAGIDKNVELLRERVKAIYMSGQSPAIEIVLSSKNIMDYADRLEMLKSISASDQELINSLKEQMSSVEDELVLINSDKSELNKSKKALERKSAELNALYEEAQQLVAEAENEEATVLAGSEILGSQIAENEEAIAQLEEQLRQDGIGSGSLGNIGSGGLSGTGSFLWPMPGYTYLTCYFGEGGHRGIDIAGGDIYGKAIVAADGGTVQYAGWNDSYGYCVFLDHGNGYQTRYAHMSELGTVTGASVAQNEVIGYVGSTGNSTGPHLHFEVIYQDSLTDPMGYY</sequence>
<dbReference type="SUPFAM" id="SSF51261">
    <property type="entry name" value="Duplicated hybrid motif"/>
    <property type="match status" value="1"/>
</dbReference>
<dbReference type="Gene3D" id="6.10.250.3150">
    <property type="match status" value="1"/>
</dbReference>
<feature type="coiled-coil region" evidence="2">
    <location>
        <begin position="165"/>
        <end position="248"/>
    </location>
</feature>
<keyword evidence="2" id="KW-0175">Coiled coil</keyword>
<feature type="domain" description="M23ase beta-sheet core" evidence="3">
    <location>
        <begin position="291"/>
        <end position="387"/>
    </location>
</feature>